<comment type="caution">
    <text evidence="10">The sequence shown here is derived from an EMBL/GenBank/DDBJ whole genome shotgun (WGS) entry which is preliminary data.</text>
</comment>
<evidence type="ECO:0000256" key="5">
    <source>
        <dbReference type="ARBA" id="ARBA00022840"/>
    </source>
</evidence>
<dbReference type="EMBL" id="LJSK01000932">
    <property type="protein sequence ID" value="KPI82474.1"/>
    <property type="molecule type" value="Genomic_DNA"/>
</dbReference>
<evidence type="ECO:0000256" key="8">
    <source>
        <dbReference type="SAM" id="Phobius"/>
    </source>
</evidence>
<evidence type="ECO:0000313" key="10">
    <source>
        <dbReference type="EMBL" id="KPI82474.1"/>
    </source>
</evidence>
<accession>A0A0N1HSK1</accession>
<evidence type="ECO:0000313" key="11">
    <source>
        <dbReference type="Proteomes" id="UP000038009"/>
    </source>
</evidence>
<feature type="transmembrane region" description="Helical" evidence="8">
    <location>
        <begin position="246"/>
        <end position="266"/>
    </location>
</feature>
<feature type="transmembrane region" description="Helical" evidence="8">
    <location>
        <begin position="135"/>
        <end position="154"/>
    </location>
</feature>
<keyword evidence="3 8" id="KW-0812">Transmembrane</keyword>
<dbReference type="OMA" id="RSMKFRD"/>
<dbReference type="PROSITE" id="PS50929">
    <property type="entry name" value="ABC_TM1F"/>
    <property type="match status" value="1"/>
</dbReference>
<evidence type="ECO:0000256" key="7">
    <source>
        <dbReference type="ARBA" id="ARBA00023136"/>
    </source>
</evidence>
<dbReference type="CDD" id="cd18579">
    <property type="entry name" value="ABC_6TM_ABCC_D1"/>
    <property type="match status" value="1"/>
</dbReference>
<feature type="domain" description="ABC transmembrane type-1" evidence="9">
    <location>
        <begin position="1"/>
        <end position="301"/>
    </location>
</feature>
<gene>
    <name evidence="10" type="ORF">ABL78_8516</name>
</gene>
<feature type="transmembrane region" description="Helical" evidence="8">
    <location>
        <begin position="278"/>
        <end position="304"/>
    </location>
</feature>
<dbReference type="InterPro" id="IPR044746">
    <property type="entry name" value="ABCC_6TM_D1"/>
</dbReference>
<dbReference type="OrthoDB" id="1726658at2759"/>
<dbReference type="InterPro" id="IPR011527">
    <property type="entry name" value="ABC1_TM_dom"/>
</dbReference>
<feature type="non-terminal residue" evidence="10">
    <location>
        <position position="312"/>
    </location>
</feature>
<dbReference type="VEuPathDB" id="TriTrypDB:Lsey_0935_0010"/>
<dbReference type="PANTHER" id="PTHR24223:SF273">
    <property type="entry name" value="MULTIDRUG RESISTANCE PROTEIN E"/>
    <property type="match status" value="1"/>
</dbReference>
<feature type="transmembrane region" description="Helical" evidence="8">
    <location>
        <begin position="47"/>
        <end position="69"/>
    </location>
</feature>
<proteinExistence type="predicted"/>
<dbReference type="InterPro" id="IPR036640">
    <property type="entry name" value="ABC1_TM_sf"/>
</dbReference>
<dbReference type="GO" id="GO:0016020">
    <property type="term" value="C:membrane"/>
    <property type="evidence" value="ECO:0007669"/>
    <property type="project" value="UniProtKB-SubCell"/>
</dbReference>
<keyword evidence="4" id="KW-0547">Nucleotide-binding</keyword>
<keyword evidence="11" id="KW-1185">Reference proteome</keyword>
<comment type="subcellular location">
    <subcellularLocation>
        <location evidence="1">Membrane</location>
        <topology evidence="1">Multi-pass membrane protein</topology>
    </subcellularLocation>
</comment>
<keyword evidence="6 8" id="KW-1133">Transmembrane helix</keyword>
<dbReference type="Proteomes" id="UP000038009">
    <property type="component" value="Unassembled WGS sequence"/>
</dbReference>
<keyword evidence="5 10" id="KW-0067">ATP-binding</keyword>
<dbReference type="PANTHER" id="PTHR24223">
    <property type="entry name" value="ATP-BINDING CASSETTE SUB-FAMILY C"/>
    <property type="match status" value="1"/>
</dbReference>
<keyword evidence="2" id="KW-0813">Transport</keyword>
<evidence type="ECO:0000256" key="4">
    <source>
        <dbReference type="ARBA" id="ARBA00022741"/>
    </source>
</evidence>
<keyword evidence="7 8" id="KW-0472">Membrane</keyword>
<evidence type="ECO:0000256" key="3">
    <source>
        <dbReference type="ARBA" id="ARBA00022692"/>
    </source>
</evidence>
<dbReference type="InterPro" id="IPR050173">
    <property type="entry name" value="ABC_transporter_C-like"/>
</dbReference>
<dbReference type="GO" id="GO:0005524">
    <property type="term" value="F:ATP binding"/>
    <property type="evidence" value="ECO:0007669"/>
    <property type="project" value="UniProtKB-KW"/>
</dbReference>
<feature type="transmembrane region" description="Helical" evidence="8">
    <location>
        <begin position="160"/>
        <end position="178"/>
    </location>
</feature>
<evidence type="ECO:0000256" key="6">
    <source>
        <dbReference type="ARBA" id="ARBA00022989"/>
    </source>
</evidence>
<name>A0A0N1HSK1_LEPSE</name>
<evidence type="ECO:0000256" key="2">
    <source>
        <dbReference type="ARBA" id="ARBA00022448"/>
    </source>
</evidence>
<organism evidence="10 11">
    <name type="scientific">Leptomonas seymouri</name>
    <dbReference type="NCBI Taxonomy" id="5684"/>
    <lineage>
        <taxon>Eukaryota</taxon>
        <taxon>Discoba</taxon>
        <taxon>Euglenozoa</taxon>
        <taxon>Kinetoplastea</taxon>
        <taxon>Metakinetoplastina</taxon>
        <taxon>Trypanosomatida</taxon>
        <taxon>Trypanosomatidae</taxon>
        <taxon>Leishmaniinae</taxon>
        <taxon>Leptomonas</taxon>
    </lineage>
</organism>
<reference evidence="10 11" key="1">
    <citation type="journal article" date="2015" name="PLoS Pathog.">
        <title>Leptomonas seymouri: Adaptations to the Dixenous Life Cycle Analyzed by Genome Sequencing, Transcriptome Profiling and Co-infection with Leishmania donovani.</title>
        <authorList>
            <person name="Kraeva N."/>
            <person name="Butenko A."/>
            <person name="Hlavacova J."/>
            <person name="Kostygov A."/>
            <person name="Myskova J."/>
            <person name="Grybchuk D."/>
            <person name="Lestinova T."/>
            <person name="Votypka J."/>
            <person name="Volf P."/>
            <person name="Opperdoes F."/>
            <person name="Flegontov P."/>
            <person name="Lukes J."/>
            <person name="Yurchenko V."/>
        </authorList>
    </citation>
    <scope>NUCLEOTIDE SEQUENCE [LARGE SCALE GENOMIC DNA]</scope>
    <source>
        <strain evidence="10 11">ATCC 30220</strain>
    </source>
</reference>
<dbReference type="Pfam" id="PF00664">
    <property type="entry name" value="ABC_membrane"/>
    <property type="match status" value="1"/>
</dbReference>
<evidence type="ECO:0000256" key="1">
    <source>
        <dbReference type="ARBA" id="ARBA00004141"/>
    </source>
</evidence>
<dbReference type="Gene3D" id="1.20.1560.10">
    <property type="entry name" value="ABC transporter type 1, transmembrane domain"/>
    <property type="match status" value="1"/>
</dbReference>
<dbReference type="GO" id="GO:0140359">
    <property type="term" value="F:ABC-type transporter activity"/>
    <property type="evidence" value="ECO:0007669"/>
    <property type="project" value="InterPro"/>
</dbReference>
<sequence length="312" mass="34632">MPIALRWYISFLKAHKNSEQSADTAITTTAPSFTVADPSYNNFRNGALHAAAAVEGFWSVALLFTLSLMHSLMLHKYGQLVARCAYAARSALSACIAEKCLRIGAKELTRPDLNVGRIFNLVASDARTVESFFKALWIAVTVPLQLCATLYLLYRSMGAATYICVAMMAFLLPLEVVVTKSMYRLQHEILKTTDARLRSTNELLSGIRSVKLMSLEGVFESEINARRTAEMTALRKYQLLYTANMLLTKSIPNCTTAFVIIAYAATGQPMSPSVIYPAIALLGLLTKPFRLLASYITIFTQFFVSMRRLSSF</sequence>
<dbReference type="AlphaFoldDB" id="A0A0N1HSK1"/>
<evidence type="ECO:0000259" key="9">
    <source>
        <dbReference type="PROSITE" id="PS50929"/>
    </source>
</evidence>
<protein>
    <submittedName>
        <fullName evidence="10">ATP-binding cassette protein subfamily C member 5 putative (ABCC5)</fullName>
    </submittedName>
</protein>
<dbReference type="SUPFAM" id="SSF90123">
    <property type="entry name" value="ABC transporter transmembrane region"/>
    <property type="match status" value="1"/>
</dbReference>